<proteinExistence type="predicted"/>
<evidence type="ECO:0000313" key="1">
    <source>
        <dbReference type="EMBL" id="KZS00636.1"/>
    </source>
</evidence>
<name>A0A164HWN8_9CRUS</name>
<dbReference type="EMBL" id="LRGB01009191">
    <property type="protein sequence ID" value="KZS00636.1"/>
    <property type="molecule type" value="Genomic_DNA"/>
</dbReference>
<dbReference type="AlphaFoldDB" id="A0A164HWN8"/>
<feature type="non-terminal residue" evidence="1">
    <location>
        <position position="99"/>
    </location>
</feature>
<dbReference type="Proteomes" id="UP000076858">
    <property type="component" value="Unassembled WGS sequence"/>
</dbReference>
<protein>
    <submittedName>
        <fullName evidence="1">Uncharacterized protein</fullName>
    </submittedName>
</protein>
<reference evidence="1 2" key="1">
    <citation type="submission" date="2016-03" db="EMBL/GenBank/DDBJ databases">
        <title>EvidentialGene: Evidence-directed Construction of Genes on Genomes.</title>
        <authorList>
            <person name="Gilbert D.G."/>
            <person name="Choi J.-H."/>
            <person name="Mockaitis K."/>
            <person name="Colbourne J."/>
            <person name="Pfrender M."/>
        </authorList>
    </citation>
    <scope>NUCLEOTIDE SEQUENCE [LARGE SCALE GENOMIC DNA]</scope>
    <source>
        <strain evidence="1 2">Xinb3</strain>
        <tissue evidence="1">Complete organism</tissue>
    </source>
</reference>
<comment type="caution">
    <text evidence="1">The sequence shown here is derived from an EMBL/GenBank/DDBJ whole genome shotgun (WGS) entry which is preliminary data.</text>
</comment>
<organism evidence="1 2">
    <name type="scientific">Daphnia magna</name>
    <dbReference type="NCBI Taxonomy" id="35525"/>
    <lineage>
        <taxon>Eukaryota</taxon>
        <taxon>Metazoa</taxon>
        <taxon>Ecdysozoa</taxon>
        <taxon>Arthropoda</taxon>
        <taxon>Crustacea</taxon>
        <taxon>Branchiopoda</taxon>
        <taxon>Diplostraca</taxon>
        <taxon>Cladocera</taxon>
        <taxon>Anomopoda</taxon>
        <taxon>Daphniidae</taxon>
        <taxon>Daphnia</taxon>
    </lineage>
</organism>
<evidence type="ECO:0000313" key="2">
    <source>
        <dbReference type="Proteomes" id="UP000076858"/>
    </source>
</evidence>
<gene>
    <name evidence="1" type="ORF">APZ42_002994</name>
</gene>
<accession>A0A164HWN8</accession>
<sequence>SAPHHALHPAVEAVAVGIGRHVQRHLGVAAVLVQRAALRGRAKAVAGADAADVAAEGAGRHRALELVEVIAAAGQLAGAAERQVDAQGIALAIAADQQV</sequence>
<feature type="non-terminal residue" evidence="1">
    <location>
        <position position="1"/>
    </location>
</feature>
<keyword evidence="2" id="KW-1185">Reference proteome</keyword>